<reference evidence="2 3" key="1">
    <citation type="submission" date="2017-06" db="EMBL/GenBank/DDBJ databases">
        <title>Genome sequence of Bacillus sonorensis strain SRCM101395.</title>
        <authorList>
            <person name="Cho S.H."/>
        </authorList>
    </citation>
    <scope>NUCLEOTIDE SEQUENCE [LARGE SCALE GENOMIC DNA]</scope>
    <source>
        <strain evidence="2 3">SRCM101395</strain>
    </source>
</reference>
<dbReference type="Pfam" id="PF05116">
    <property type="entry name" value="S6PP"/>
    <property type="match status" value="1"/>
</dbReference>
<dbReference type="Gene3D" id="3.40.50.1000">
    <property type="entry name" value="HAD superfamily/HAD-like"/>
    <property type="match status" value="2"/>
</dbReference>
<dbReference type="RefSeq" id="WP_006640129.1">
    <property type="nucleotide sequence ID" value="NZ_BORD01000008.1"/>
</dbReference>
<evidence type="ECO:0000313" key="3">
    <source>
        <dbReference type="Proteomes" id="UP000196877"/>
    </source>
</evidence>
<proteinExistence type="predicted"/>
<dbReference type="SUPFAM" id="SSF56784">
    <property type="entry name" value="HAD-like"/>
    <property type="match status" value="1"/>
</dbReference>
<dbReference type="PIRSF" id="PIRSF030802">
    <property type="entry name" value="UCP030802"/>
    <property type="match status" value="1"/>
</dbReference>
<dbReference type="EMBL" id="CP021920">
    <property type="protein sequence ID" value="ASB91171.1"/>
    <property type="molecule type" value="Genomic_DNA"/>
</dbReference>
<protein>
    <recommendedName>
        <fullName evidence="1">Sucrose phosphatase-like domain-containing protein</fullName>
    </recommendedName>
</protein>
<dbReference type="InterPro" id="IPR024197">
    <property type="entry name" value="TPP-like"/>
</dbReference>
<dbReference type="GeneID" id="92851392"/>
<keyword evidence="3" id="KW-1185">Reference proteome</keyword>
<evidence type="ECO:0000259" key="1">
    <source>
        <dbReference type="Pfam" id="PF05116"/>
    </source>
</evidence>
<dbReference type="InterPro" id="IPR036412">
    <property type="entry name" value="HAD-like_sf"/>
</dbReference>
<accession>A0ABN5AKB0</accession>
<gene>
    <name evidence="2" type="ORF">S101395_04683</name>
</gene>
<evidence type="ECO:0000313" key="2">
    <source>
        <dbReference type="EMBL" id="ASB91171.1"/>
    </source>
</evidence>
<dbReference type="InterPro" id="IPR023214">
    <property type="entry name" value="HAD_sf"/>
</dbReference>
<name>A0ABN5AKB0_9BACI</name>
<dbReference type="InterPro" id="IPR006380">
    <property type="entry name" value="SPP-like_dom"/>
</dbReference>
<feature type="domain" description="Sucrose phosphatase-like" evidence="1">
    <location>
        <begin position="6"/>
        <end position="236"/>
    </location>
</feature>
<organism evidence="2 3">
    <name type="scientific">Bacillus sonorensis</name>
    <dbReference type="NCBI Taxonomy" id="119858"/>
    <lineage>
        <taxon>Bacteria</taxon>
        <taxon>Bacillati</taxon>
        <taxon>Bacillota</taxon>
        <taxon>Bacilli</taxon>
        <taxon>Bacillales</taxon>
        <taxon>Bacillaceae</taxon>
        <taxon>Bacillus</taxon>
    </lineage>
</organism>
<sequence length="273" mass="31071">MKAFASDLDRTLIYSKKMIELYGADREDYELTETLDGKEISYISRKTARHLRKIHQDMYFIPVTTRTTEQYQRIAFFQKEVIPEYAVTTNGGCILQNGSPIREWSSFIESRLQSCMPMKDMLGELAKLPLSEAAERIRTAHHYFVYLILGEEGLRGINAACVKAWAADKGWQASLQGRKLYFIPEPLNKWRAVDYLKRELNIDEVYTAGDSLLDFELIAQADYGVSPAHGEVLHHYPDLNATMHPGMKAADEITEHIVKLGAARPTKPNNILG</sequence>
<dbReference type="Proteomes" id="UP000196877">
    <property type="component" value="Chromosome"/>
</dbReference>